<dbReference type="Gene3D" id="1.10.10.10">
    <property type="entry name" value="Winged helix-like DNA-binding domain superfamily/Winged helix DNA-binding domain"/>
    <property type="match status" value="1"/>
</dbReference>
<dbReference type="PANTHER" id="PTHR43133">
    <property type="entry name" value="RNA POLYMERASE ECF-TYPE SIGMA FACTO"/>
    <property type="match status" value="1"/>
</dbReference>
<gene>
    <name evidence="8" type="ORF">SAMN05660841_00260</name>
</gene>
<dbReference type="SUPFAM" id="SSF88946">
    <property type="entry name" value="Sigma2 domain of RNA polymerase sigma factors"/>
    <property type="match status" value="1"/>
</dbReference>
<dbReference type="InterPro" id="IPR013324">
    <property type="entry name" value="RNA_pol_sigma_r3/r4-like"/>
</dbReference>
<proteinExistence type="inferred from homology"/>
<dbReference type="Pfam" id="PF04542">
    <property type="entry name" value="Sigma70_r2"/>
    <property type="match status" value="1"/>
</dbReference>
<dbReference type="InterPro" id="IPR000792">
    <property type="entry name" value="Tscrpt_reg_LuxR_C"/>
</dbReference>
<comment type="similarity">
    <text evidence="1">Belongs to the sigma-70 factor family. ECF subfamily.</text>
</comment>
<dbReference type="Pfam" id="PF08281">
    <property type="entry name" value="Sigma70_r4_2"/>
    <property type="match status" value="1"/>
</dbReference>
<sequence>MTDYTSYSDIELADLVRSADDRAFKEIYDRYNKLLYLFAYNKLRNKEEAKDVVQDVFAWLLNNRTRFAINSSVSSFLYKSVLNKIFDIFRHQSVIRKYIEQGDHYIDIDSTETDYLIREKDIAQMIRQEIDAMPQKMKEVYLLRFEQYLSAKEIAEQLNISENTVNTHLKRAAKKLRDNLGMLIYVVYIMNRFFFYIVKQVVLLYCFLG</sequence>
<evidence type="ECO:0000313" key="8">
    <source>
        <dbReference type="EMBL" id="SKB39525.1"/>
    </source>
</evidence>
<evidence type="ECO:0000259" key="6">
    <source>
        <dbReference type="Pfam" id="PF04542"/>
    </source>
</evidence>
<keyword evidence="9" id="KW-1185">Reference proteome</keyword>
<dbReference type="InterPro" id="IPR014284">
    <property type="entry name" value="RNA_pol_sigma-70_dom"/>
</dbReference>
<dbReference type="InterPro" id="IPR007627">
    <property type="entry name" value="RNA_pol_sigma70_r2"/>
</dbReference>
<name>A0A1T5AX31_9SPHI</name>
<keyword evidence="5" id="KW-0812">Transmembrane</keyword>
<evidence type="ECO:0000256" key="5">
    <source>
        <dbReference type="SAM" id="Phobius"/>
    </source>
</evidence>
<dbReference type="OrthoDB" id="659569at2"/>
<organism evidence="8 9">
    <name type="scientific">Sphingobacterium nematocida</name>
    <dbReference type="NCBI Taxonomy" id="1513896"/>
    <lineage>
        <taxon>Bacteria</taxon>
        <taxon>Pseudomonadati</taxon>
        <taxon>Bacteroidota</taxon>
        <taxon>Sphingobacteriia</taxon>
        <taxon>Sphingobacteriales</taxon>
        <taxon>Sphingobacteriaceae</taxon>
        <taxon>Sphingobacterium</taxon>
    </lineage>
</organism>
<dbReference type="STRING" id="1513896.SAMN05660841_00260"/>
<dbReference type="InterPro" id="IPR013325">
    <property type="entry name" value="RNA_pol_sigma_r2"/>
</dbReference>
<feature type="domain" description="RNA polymerase sigma-70 region 2" evidence="6">
    <location>
        <begin position="27"/>
        <end position="93"/>
    </location>
</feature>
<keyword evidence="5" id="KW-1133">Transmembrane helix</keyword>
<dbReference type="InterPro" id="IPR039425">
    <property type="entry name" value="RNA_pol_sigma-70-like"/>
</dbReference>
<feature type="domain" description="RNA polymerase sigma factor 70 region 4 type 2" evidence="7">
    <location>
        <begin position="124"/>
        <end position="176"/>
    </location>
</feature>
<dbReference type="InterPro" id="IPR013249">
    <property type="entry name" value="RNA_pol_sigma70_r4_t2"/>
</dbReference>
<evidence type="ECO:0000259" key="7">
    <source>
        <dbReference type="Pfam" id="PF08281"/>
    </source>
</evidence>
<dbReference type="GO" id="GO:0016987">
    <property type="term" value="F:sigma factor activity"/>
    <property type="evidence" value="ECO:0007669"/>
    <property type="project" value="UniProtKB-KW"/>
</dbReference>
<keyword evidence="5" id="KW-0472">Membrane</keyword>
<accession>A0A1T5AX31</accession>
<dbReference type="SUPFAM" id="SSF88659">
    <property type="entry name" value="Sigma3 and sigma4 domains of RNA polymerase sigma factors"/>
    <property type="match status" value="1"/>
</dbReference>
<feature type="transmembrane region" description="Helical" evidence="5">
    <location>
        <begin position="180"/>
        <end position="198"/>
    </location>
</feature>
<evidence type="ECO:0000256" key="1">
    <source>
        <dbReference type="ARBA" id="ARBA00010641"/>
    </source>
</evidence>
<dbReference type="GO" id="GO:0006352">
    <property type="term" value="P:DNA-templated transcription initiation"/>
    <property type="evidence" value="ECO:0007669"/>
    <property type="project" value="InterPro"/>
</dbReference>
<evidence type="ECO:0000256" key="4">
    <source>
        <dbReference type="ARBA" id="ARBA00023163"/>
    </source>
</evidence>
<evidence type="ECO:0000313" key="9">
    <source>
        <dbReference type="Proteomes" id="UP000190150"/>
    </source>
</evidence>
<keyword evidence="3" id="KW-0731">Sigma factor</keyword>
<dbReference type="PANTHER" id="PTHR43133:SF46">
    <property type="entry name" value="RNA POLYMERASE SIGMA-70 FACTOR ECF SUBFAMILY"/>
    <property type="match status" value="1"/>
</dbReference>
<dbReference type="InterPro" id="IPR036388">
    <property type="entry name" value="WH-like_DNA-bd_sf"/>
</dbReference>
<dbReference type="CDD" id="cd06171">
    <property type="entry name" value="Sigma70_r4"/>
    <property type="match status" value="1"/>
</dbReference>
<dbReference type="RefSeq" id="WP_079640614.1">
    <property type="nucleotide sequence ID" value="NZ_FUZF01000001.1"/>
</dbReference>
<dbReference type="PRINTS" id="PR00038">
    <property type="entry name" value="HTHLUXR"/>
</dbReference>
<evidence type="ECO:0000256" key="3">
    <source>
        <dbReference type="ARBA" id="ARBA00023082"/>
    </source>
</evidence>
<evidence type="ECO:0000256" key="2">
    <source>
        <dbReference type="ARBA" id="ARBA00023015"/>
    </source>
</evidence>
<protein>
    <submittedName>
        <fullName evidence="8">RNA polymerase sigma-70 factor, Bacteroides expansion family 1</fullName>
    </submittedName>
</protein>
<dbReference type="NCBIfam" id="TIGR02985">
    <property type="entry name" value="Sig70_bacteroi1"/>
    <property type="match status" value="1"/>
</dbReference>
<dbReference type="Gene3D" id="1.10.1740.10">
    <property type="match status" value="1"/>
</dbReference>
<reference evidence="9" key="1">
    <citation type="submission" date="2017-02" db="EMBL/GenBank/DDBJ databases">
        <authorList>
            <person name="Varghese N."/>
            <person name="Submissions S."/>
        </authorList>
    </citation>
    <scope>NUCLEOTIDE SEQUENCE [LARGE SCALE GENOMIC DNA]</scope>
    <source>
        <strain evidence="9">DSM 24091</strain>
    </source>
</reference>
<dbReference type="InterPro" id="IPR014327">
    <property type="entry name" value="RNA_pol_sigma70_bacteroid"/>
</dbReference>
<dbReference type="GO" id="GO:0003677">
    <property type="term" value="F:DNA binding"/>
    <property type="evidence" value="ECO:0007669"/>
    <property type="project" value="InterPro"/>
</dbReference>
<dbReference type="EMBL" id="FUZF01000001">
    <property type="protein sequence ID" value="SKB39525.1"/>
    <property type="molecule type" value="Genomic_DNA"/>
</dbReference>
<dbReference type="NCBIfam" id="TIGR02937">
    <property type="entry name" value="sigma70-ECF"/>
    <property type="match status" value="1"/>
</dbReference>
<keyword evidence="2" id="KW-0805">Transcription regulation</keyword>
<dbReference type="Proteomes" id="UP000190150">
    <property type="component" value="Unassembled WGS sequence"/>
</dbReference>
<dbReference type="AlphaFoldDB" id="A0A1T5AX31"/>
<keyword evidence="4" id="KW-0804">Transcription</keyword>